<dbReference type="Proteomes" id="UP000886124">
    <property type="component" value="Unassembled WGS sequence"/>
</dbReference>
<protein>
    <submittedName>
        <fullName evidence="1">TonB-dependent receptor</fullName>
    </submittedName>
</protein>
<sequence length="546" mass="63893">MNYTGLTDVFRNAPDMQAFDFLEMGLPRFTSDLHLWPQQTRFYWDDFEVNDPITGMFSTKLLFPDALQQAAPFAWQPTALYTGQPETSGGIGLYSRMILKEKPYTRLMYREGDFGYTDLDITFARFLDSRTAVQLGGVNRDYSPNGYRGTHYRGLLTREISRHLVGRFFYRKSSENVTFRDVYGTEFGVFRYNEVWELFRVELMHLNDARHIDWQIRALFNDSRRAYRFNTLDQQTKLRFDRLVVQGIYNRPWKFGALNMLVESGQNKIWGNVFDRKYTDSYLNLKSATRFRLPDSLRLTAALNLNAQWGQPWQLNPALYLNWQNNALDVQLSAEQSGRFPCADERFFNFNGIGANRKIAPERHRELRGGLLWKTFPWNHNRLALVYHHISDEILFTGKTFVNGADRDFAFFEGQSAVKWYKFGFYTGGQVGLAGALLGPDYSAYGKLTYHDRWLKGHLIIDAAVNVKYLGARKQVAYQPFAERFYRVSGKTGGFFLLNYKIVATVKDARLFMEMDNPFAQQYEIIRGYPELYRRLRFGVSWVLWN</sequence>
<organism evidence="1">
    <name type="scientific">Caldithrix abyssi</name>
    <dbReference type="NCBI Taxonomy" id="187145"/>
    <lineage>
        <taxon>Bacteria</taxon>
        <taxon>Pseudomonadati</taxon>
        <taxon>Calditrichota</taxon>
        <taxon>Calditrichia</taxon>
        <taxon>Calditrichales</taxon>
        <taxon>Calditrichaceae</taxon>
        <taxon>Caldithrix</taxon>
    </lineage>
</organism>
<dbReference type="EMBL" id="DROD01000140">
    <property type="protein sequence ID" value="HHJ51933.1"/>
    <property type="molecule type" value="Genomic_DNA"/>
</dbReference>
<keyword evidence="1" id="KW-0675">Receptor</keyword>
<gene>
    <name evidence="1" type="ORF">ENJ89_01950</name>
</gene>
<accession>A0A7V5PMS8</accession>
<evidence type="ECO:0000313" key="1">
    <source>
        <dbReference type="EMBL" id="HHJ51933.1"/>
    </source>
</evidence>
<dbReference type="InterPro" id="IPR025631">
    <property type="entry name" value="Porin_10"/>
</dbReference>
<proteinExistence type="predicted"/>
<dbReference type="Pfam" id="PF14121">
    <property type="entry name" value="Porin_10"/>
    <property type="match status" value="1"/>
</dbReference>
<reference evidence="1" key="1">
    <citation type="journal article" date="2020" name="mSystems">
        <title>Genome- and Community-Level Interaction Insights into Carbon Utilization and Element Cycling Functions of Hydrothermarchaeota in Hydrothermal Sediment.</title>
        <authorList>
            <person name="Zhou Z."/>
            <person name="Liu Y."/>
            <person name="Xu W."/>
            <person name="Pan J."/>
            <person name="Luo Z.H."/>
            <person name="Li M."/>
        </authorList>
    </citation>
    <scope>NUCLEOTIDE SEQUENCE [LARGE SCALE GENOMIC DNA]</scope>
    <source>
        <strain evidence="1">HyVt-527</strain>
    </source>
</reference>
<comment type="caution">
    <text evidence="1">The sequence shown here is derived from an EMBL/GenBank/DDBJ whole genome shotgun (WGS) entry which is preliminary data.</text>
</comment>
<dbReference type="AlphaFoldDB" id="A0A7V5PMS8"/>
<dbReference type="SUPFAM" id="SSF56935">
    <property type="entry name" value="Porins"/>
    <property type="match status" value="1"/>
</dbReference>
<name>A0A7V5PMS8_CALAY</name>